<evidence type="ECO:0000313" key="3">
    <source>
        <dbReference type="Proteomes" id="UP001615550"/>
    </source>
</evidence>
<feature type="compositionally biased region" description="Basic and acidic residues" evidence="1">
    <location>
        <begin position="476"/>
        <end position="487"/>
    </location>
</feature>
<name>A0ABW8D8N7_9GAMM</name>
<accession>A0ABW8D8N7</accession>
<comment type="caution">
    <text evidence="2">The sequence shown here is derived from an EMBL/GenBank/DDBJ whole genome shotgun (WGS) entry which is preliminary data.</text>
</comment>
<dbReference type="RefSeq" id="WP_400187883.1">
    <property type="nucleotide sequence ID" value="NZ_JBGORX010000003.1"/>
</dbReference>
<organism evidence="2 3">
    <name type="scientific">Legionella lytica</name>
    <dbReference type="NCBI Taxonomy" id="96232"/>
    <lineage>
        <taxon>Bacteria</taxon>
        <taxon>Pseudomonadati</taxon>
        <taxon>Pseudomonadota</taxon>
        <taxon>Gammaproteobacteria</taxon>
        <taxon>Legionellales</taxon>
        <taxon>Legionellaceae</taxon>
        <taxon>Legionella</taxon>
    </lineage>
</organism>
<dbReference type="EMBL" id="JBGORX010000003">
    <property type="protein sequence ID" value="MFJ1269067.1"/>
    <property type="molecule type" value="Genomic_DNA"/>
</dbReference>
<feature type="region of interest" description="Disordered" evidence="1">
    <location>
        <begin position="453"/>
        <end position="505"/>
    </location>
</feature>
<feature type="compositionally biased region" description="Polar residues" evidence="1">
    <location>
        <begin position="488"/>
        <end position="497"/>
    </location>
</feature>
<proteinExistence type="predicted"/>
<protein>
    <submittedName>
        <fullName evidence="2">Uncharacterized protein</fullName>
    </submittedName>
</protein>
<gene>
    <name evidence="2" type="ORF">ACD661_10900</name>
</gene>
<evidence type="ECO:0000313" key="2">
    <source>
        <dbReference type="EMBL" id="MFJ1269067.1"/>
    </source>
</evidence>
<reference evidence="2 3" key="1">
    <citation type="submission" date="2024-08" db="EMBL/GenBank/DDBJ databases">
        <title>Draft Genome Sequence of Legionella lytica strain DSB2004, Isolated From a Fire Sprinkler System.</title>
        <authorList>
            <person name="Everhart A.D."/>
            <person name="Kidane D.T."/>
            <person name="Farone A.L."/>
            <person name="Farone M.B."/>
        </authorList>
    </citation>
    <scope>NUCLEOTIDE SEQUENCE [LARGE SCALE GENOMIC DNA]</scope>
    <source>
        <strain evidence="2 3">DSB2004</strain>
    </source>
</reference>
<feature type="compositionally biased region" description="Basic and acidic residues" evidence="1">
    <location>
        <begin position="453"/>
        <end position="462"/>
    </location>
</feature>
<sequence length="505" mass="56050">MTNIQKDFFSKPITRYVGERAADLRGADLALFIDALNNNVENLKDIPKDTFFHWFTYALHCAVKSSDADAIDVLVAITIRMINQEPGALKTMFQKSADGMFAGQSFFYVWMNNYYSLVYEKHASSLLALDKLFNKLLEIPGFKFCSMLVKENEGKGSEVGKNPLLVLLRALHETVNVPNNQEKTTPIAELFHKCMHVDPEIMAAALPKELTRSVLFKDKSNLYVLCSTLLRAGRHDTNLVAIIQDALLLALDKNPQPFLSELYKIIEKGPHQGLSSLHLILLTLVEAAYINDNSVALAQLMTIISQLEAYQTPEEKEASVLMLLEPIKTGEYAGLNGMIFLTRALIAGHAHNLSVEPIAKQIEHLIQTAPAAKLLPTLKQYNPASSTPEYTISPLMQLVKQLEHNEPAAIPSYLINILNSIPIGLRAQLNAGLPQSAADKLDYTYAILTKGDSAKKKTDDNSPKVAENAAPAQYKFFKEQNKTEKSTNIESFPSPSSKRPHGESL</sequence>
<dbReference type="Proteomes" id="UP001615550">
    <property type="component" value="Unassembled WGS sequence"/>
</dbReference>
<keyword evidence="3" id="KW-1185">Reference proteome</keyword>
<evidence type="ECO:0000256" key="1">
    <source>
        <dbReference type="SAM" id="MobiDB-lite"/>
    </source>
</evidence>